<organism evidence="2 3">
    <name type="scientific">Botrytis paeoniae</name>
    <dbReference type="NCBI Taxonomy" id="278948"/>
    <lineage>
        <taxon>Eukaryota</taxon>
        <taxon>Fungi</taxon>
        <taxon>Dikarya</taxon>
        <taxon>Ascomycota</taxon>
        <taxon>Pezizomycotina</taxon>
        <taxon>Leotiomycetes</taxon>
        <taxon>Helotiales</taxon>
        <taxon>Sclerotiniaceae</taxon>
        <taxon>Botrytis</taxon>
    </lineage>
</organism>
<name>A0A4Z1G614_9HELO</name>
<evidence type="ECO:0000313" key="3">
    <source>
        <dbReference type="Proteomes" id="UP000297910"/>
    </source>
</evidence>
<dbReference type="AlphaFoldDB" id="A0A4Z1G614"/>
<accession>A0A4Z1G614</accession>
<feature type="compositionally biased region" description="Polar residues" evidence="1">
    <location>
        <begin position="65"/>
        <end position="79"/>
    </location>
</feature>
<evidence type="ECO:0000256" key="1">
    <source>
        <dbReference type="SAM" id="MobiDB-lite"/>
    </source>
</evidence>
<proteinExistence type="predicted"/>
<reference evidence="2 3" key="1">
    <citation type="submission" date="2017-12" db="EMBL/GenBank/DDBJ databases">
        <title>Comparative genomics of Botrytis spp.</title>
        <authorList>
            <person name="Valero-Jimenez C.A."/>
            <person name="Tapia P."/>
            <person name="Veloso J."/>
            <person name="Silva-Moreno E."/>
            <person name="Staats M."/>
            <person name="Valdes J.H."/>
            <person name="Van Kan J.A.L."/>
        </authorList>
    </citation>
    <scope>NUCLEOTIDE SEQUENCE [LARGE SCALE GENOMIC DNA]</scope>
    <source>
        <strain evidence="2 3">Bp0003</strain>
    </source>
</reference>
<protein>
    <submittedName>
        <fullName evidence="2">Uncharacterized protein</fullName>
    </submittedName>
</protein>
<feature type="compositionally biased region" description="Low complexity" evidence="1">
    <location>
        <begin position="80"/>
        <end position="93"/>
    </location>
</feature>
<comment type="caution">
    <text evidence="2">The sequence shown here is derived from an EMBL/GenBank/DDBJ whole genome shotgun (WGS) entry which is preliminary data.</text>
</comment>
<evidence type="ECO:0000313" key="2">
    <source>
        <dbReference type="EMBL" id="TGO29683.1"/>
    </source>
</evidence>
<keyword evidence="3" id="KW-1185">Reference proteome</keyword>
<gene>
    <name evidence="2" type="ORF">BPAE_0012g00380</name>
</gene>
<dbReference type="EMBL" id="PQXI01000012">
    <property type="protein sequence ID" value="TGO29683.1"/>
    <property type="molecule type" value="Genomic_DNA"/>
</dbReference>
<feature type="region of interest" description="Disordered" evidence="1">
    <location>
        <begin position="56"/>
        <end position="96"/>
    </location>
</feature>
<sequence length="263" mass="28499">MSSIPLSKISYHLEVSARLRLHVLTEANVMSSPSPNLAQYGAELFQAASTEEHRGARASWPPSLVRQSGSPVDSSDATVNASPNSAPSSIPSNPGTPLKDSVTQLLPLINAKSSQQSPLLVLFKKVELLFKCGPDTALFIFLKLQLHIKEKTYKRTGAIIEISIFSQEETDFSHGQDQSLLWRSCKMAATLVLLFATSDDPVSLHNALKSQSHSLGGLPNYDSVRKTPSASLLLAFRRAKLAAQTNNQTTILAVTLVDVHLLS</sequence>
<dbReference type="Proteomes" id="UP000297910">
    <property type="component" value="Unassembled WGS sequence"/>
</dbReference>